<dbReference type="AlphaFoldDB" id="A0A1T4S8Y4"/>
<sequence>MVKVKVLVTGAAGQVGRELVKLAPAGFEVLGCSSSQLDITDAAQIQQYMTDFQPELIINAAAYTAVDRAESEPEKAYAINEQGVTLLAQAAEAAQIPLLHISTDYVFNGSDTHPYRETDPTAPSSVYGLSKLAGEQALAQFCTRYIILRTSWVFGTEGNNFVKTMLRLGAEREQLSVVADQQGCPTSAGSIAAALWALSERYVAQHDLPWGIYHFSNSPATTWYDFASEIFRQAKAQGVLETIPQLSAIGTEDYPTPAKRPAWSVLDCSKFEAFMSEPVLSWQSELSAVIGTLK</sequence>
<comment type="cofactor">
    <cofactor evidence="6">
        <name>Mg(2+)</name>
        <dbReference type="ChEBI" id="CHEBI:18420"/>
    </cofactor>
    <text evidence="6">Binds 1 Mg(2+) ion per monomer.</text>
</comment>
<keyword evidence="6" id="KW-0521">NADP</keyword>
<dbReference type="FunFam" id="3.40.50.720:FF:000159">
    <property type="entry name" value="dTDP-4-dehydrorhamnose reductase"/>
    <property type="match status" value="1"/>
</dbReference>
<comment type="similarity">
    <text evidence="2 6">Belongs to the dTDP-4-dehydrorhamnose reductase family.</text>
</comment>
<dbReference type="EC" id="1.1.1.133" evidence="3 6"/>
<dbReference type="STRING" id="64969.SAMN02745127_02834"/>
<dbReference type="GO" id="GO:0008831">
    <property type="term" value="F:dTDP-4-dehydrorhamnose reductase activity"/>
    <property type="evidence" value="ECO:0007669"/>
    <property type="project" value="UniProtKB-EC"/>
</dbReference>
<dbReference type="PANTHER" id="PTHR10491">
    <property type="entry name" value="DTDP-4-DEHYDRORHAMNOSE REDUCTASE"/>
    <property type="match status" value="1"/>
</dbReference>
<dbReference type="EMBL" id="MTSM01000027">
    <property type="protein sequence ID" value="OPX54381.1"/>
    <property type="molecule type" value="Genomic_DNA"/>
</dbReference>
<feature type="domain" description="RmlD-like substrate binding" evidence="7">
    <location>
        <begin position="5"/>
        <end position="292"/>
    </location>
</feature>
<accession>A0A1T4S8Y4</accession>
<dbReference type="Proteomes" id="UP000191418">
    <property type="component" value="Unassembled WGS sequence"/>
</dbReference>
<protein>
    <recommendedName>
        <fullName evidence="4 6">dTDP-4-dehydrorhamnose reductase</fullName>
        <ecNumber evidence="3 6">1.1.1.133</ecNumber>
    </recommendedName>
</protein>
<proteinExistence type="inferred from homology"/>
<dbReference type="InterPro" id="IPR005913">
    <property type="entry name" value="dTDP_dehydrorham_reduct"/>
</dbReference>
<name>A0A1T4S8Y4_9GAMM</name>
<evidence type="ECO:0000256" key="2">
    <source>
        <dbReference type="ARBA" id="ARBA00010944"/>
    </source>
</evidence>
<dbReference type="InterPro" id="IPR029903">
    <property type="entry name" value="RmlD-like-bd"/>
</dbReference>
<dbReference type="OrthoDB" id="9803892at2"/>
<evidence type="ECO:0000256" key="6">
    <source>
        <dbReference type="RuleBase" id="RU364082"/>
    </source>
</evidence>
<comment type="pathway">
    <text evidence="1 6">Carbohydrate biosynthesis; dTDP-L-rhamnose biosynthesis.</text>
</comment>
<dbReference type="RefSeq" id="WP_078746358.1">
    <property type="nucleotide sequence ID" value="NZ_FUXG01000026.1"/>
</dbReference>
<evidence type="ECO:0000256" key="5">
    <source>
        <dbReference type="ARBA" id="ARBA00048200"/>
    </source>
</evidence>
<organism evidence="8 9">
    <name type="scientific">Oceanospirillum multiglobuliferum</name>
    <dbReference type="NCBI Taxonomy" id="64969"/>
    <lineage>
        <taxon>Bacteria</taxon>
        <taxon>Pseudomonadati</taxon>
        <taxon>Pseudomonadota</taxon>
        <taxon>Gammaproteobacteria</taxon>
        <taxon>Oceanospirillales</taxon>
        <taxon>Oceanospirillaceae</taxon>
        <taxon>Oceanospirillum</taxon>
    </lineage>
</organism>
<dbReference type="Gene3D" id="3.40.50.720">
    <property type="entry name" value="NAD(P)-binding Rossmann-like Domain"/>
    <property type="match status" value="1"/>
</dbReference>
<dbReference type="GO" id="GO:0019305">
    <property type="term" value="P:dTDP-rhamnose biosynthetic process"/>
    <property type="evidence" value="ECO:0007669"/>
    <property type="project" value="UniProtKB-UniPathway"/>
</dbReference>
<keyword evidence="9" id="KW-1185">Reference proteome</keyword>
<dbReference type="PANTHER" id="PTHR10491:SF4">
    <property type="entry name" value="METHIONINE ADENOSYLTRANSFERASE 2 SUBUNIT BETA"/>
    <property type="match status" value="1"/>
</dbReference>
<evidence type="ECO:0000256" key="4">
    <source>
        <dbReference type="ARBA" id="ARBA00017099"/>
    </source>
</evidence>
<evidence type="ECO:0000313" key="8">
    <source>
        <dbReference type="EMBL" id="OPX54381.1"/>
    </source>
</evidence>
<evidence type="ECO:0000256" key="3">
    <source>
        <dbReference type="ARBA" id="ARBA00012929"/>
    </source>
</evidence>
<evidence type="ECO:0000313" key="9">
    <source>
        <dbReference type="Proteomes" id="UP000191418"/>
    </source>
</evidence>
<dbReference type="UniPathway" id="UPA00124"/>
<keyword evidence="6" id="KW-0560">Oxidoreductase</keyword>
<dbReference type="CDD" id="cd05254">
    <property type="entry name" value="dTDP_HR_like_SDR_e"/>
    <property type="match status" value="1"/>
</dbReference>
<evidence type="ECO:0000259" key="7">
    <source>
        <dbReference type="Pfam" id="PF04321"/>
    </source>
</evidence>
<comment type="function">
    <text evidence="6">Catalyzes the reduction of dTDP-6-deoxy-L-lyxo-4-hexulose to yield dTDP-L-rhamnose.</text>
</comment>
<comment type="caution">
    <text evidence="8">The sequence shown here is derived from an EMBL/GenBank/DDBJ whole genome shotgun (WGS) entry which is preliminary data.</text>
</comment>
<dbReference type="Pfam" id="PF04321">
    <property type="entry name" value="RmlD_sub_bind"/>
    <property type="match status" value="1"/>
</dbReference>
<gene>
    <name evidence="8" type="ORF">BTE48_14670</name>
</gene>
<dbReference type="UniPathway" id="UPA00281"/>
<dbReference type="NCBIfam" id="TIGR01214">
    <property type="entry name" value="rmlD"/>
    <property type="match status" value="1"/>
</dbReference>
<reference evidence="8 9" key="1">
    <citation type="submission" date="2017-01" db="EMBL/GenBank/DDBJ databases">
        <title>Genome Sequencing of a Marine Spirillum, Oceanospirillum multiglobuliferum ATCC 33336, from Japan.</title>
        <authorList>
            <person name="Carney J.G."/>
            <person name="Trachtenberg A.M."/>
            <person name="Rheaume B.A."/>
            <person name="Linnane J.D."/>
            <person name="Pitts N.L."/>
            <person name="Mykles D.L."/>
            <person name="Maclea K.S."/>
        </authorList>
    </citation>
    <scope>NUCLEOTIDE SEQUENCE [LARGE SCALE GENOMIC DNA]</scope>
    <source>
        <strain evidence="8 9">ATCC 33336</strain>
    </source>
</reference>
<dbReference type="GO" id="GO:0009243">
    <property type="term" value="P:O antigen biosynthetic process"/>
    <property type="evidence" value="ECO:0007669"/>
    <property type="project" value="UniProtKB-UniPathway"/>
</dbReference>
<dbReference type="InterPro" id="IPR036291">
    <property type="entry name" value="NAD(P)-bd_dom_sf"/>
</dbReference>
<comment type="catalytic activity">
    <reaction evidence="5 6">
        <text>dTDP-beta-L-rhamnose + NADP(+) = dTDP-4-dehydro-beta-L-rhamnose + NADPH + H(+)</text>
        <dbReference type="Rhea" id="RHEA:21796"/>
        <dbReference type="ChEBI" id="CHEBI:15378"/>
        <dbReference type="ChEBI" id="CHEBI:57510"/>
        <dbReference type="ChEBI" id="CHEBI:57783"/>
        <dbReference type="ChEBI" id="CHEBI:58349"/>
        <dbReference type="ChEBI" id="CHEBI:62830"/>
        <dbReference type="EC" id="1.1.1.133"/>
    </reaction>
</comment>
<evidence type="ECO:0000256" key="1">
    <source>
        <dbReference type="ARBA" id="ARBA00004781"/>
    </source>
</evidence>
<dbReference type="Gene3D" id="3.90.25.10">
    <property type="entry name" value="UDP-galactose 4-epimerase, domain 1"/>
    <property type="match status" value="1"/>
</dbReference>
<dbReference type="SUPFAM" id="SSF51735">
    <property type="entry name" value="NAD(P)-binding Rossmann-fold domains"/>
    <property type="match status" value="1"/>
</dbReference>